<organism evidence="1">
    <name type="scientific">Anguilla anguilla</name>
    <name type="common">European freshwater eel</name>
    <name type="synonym">Muraena anguilla</name>
    <dbReference type="NCBI Taxonomy" id="7936"/>
    <lineage>
        <taxon>Eukaryota</taxon>
        <taxon>Metazoa</taxon>
        <taxon>Chordata</taxon>
        <taxon>Craniata</taxon>
        <taxon>Vertebrata</taxon>
        <taxon>Euteleostomi</taxon>
        <taxon>Actinopterygii</taxon>
        <taxon>Neopterygii</taxon>
        <taxon>Teleostei</taxon>
        <taxon>Anguilliformes</taxon>
        <taxon>Anguillidae</taxon>
        <taxon>Anguilla</taxon>
    </lineage>
</organism>
<reference evidence="1" key="2">
    <citation type="journal article" date="2015" name="Fish Shellfish Immunol.">
        <title>Early steps in the European eel (Anguilla anguilla)-Vibrio vulnificus interaction in the gills: Role of the RtxA13 toxin.</title>
        <authorList>
            <person name="Callol A."/>
            <person name="Pajuelo D."/>
            <person name="Ebbesson L."/>
            <person name="Teles M."/>
            <person name="MacKenzie S."/>
            <person name="Amaro C."/>
        </authorList>
    </citation>
    <scope>NUCLEOTIDE SEQUENCE</scope>
</reference>
<sequence length="41" mass="4882">MNTAPFSYTKRWDAILDIPIVFVKCFQKVPRLHRAKHNLLI</sequence>
<accession>A0A0E9S939</accession>
<proteinExistence type="predicted"/>
<protein>
    <submittedName>
        <fullName evidence="1">Uncharacterized protein</fullName>
    </submittedName>
</protein>
<reference evidence="1" key="1">
    <citation type="submission" date="2014-11" db="EMBL/GenBank/DDBJ databases">
        <authorList>
            <person name="Amaro Gonzalez C."/>
        </authorList>
    </citation>
    <scope>NUCLEOTIDE SEQUENCE</scope>
</reference>
<dbReference type="EMBL" id="GBXM01071362">
    <property type="protein sequence ID" value="JAH37215.1"/>
    <property type="molecule type" value="Transcribed_RNA"/>
</dbReference>
<dbReference type="AlphaFoldDB" id="A0A0E9S939"/>
<evidence type="ECO:0000313" key="1">
    <source>
        <dbReference type="EMBL" id="JAH37215.1"/>
    </source>
</evidence>
<name>A0A0E9S939_ANGAN</name>